<evidence type="ECO:0000259" key="3">
    <source>
        <dbReference type="Pfam" id="PF13349"/>
    </source>
</evidence>
<feature type="region of interest" description="Disordered" evidence="1">
    <location>
        <begin position="1"/>
        <end position="23"/>
    </location>
</feature>
<evidence type="ECO:0000313" key="4">
    <source>
        <dbReference type="EMBL" id="MDI5969027.1"/>
    </source>
</evidence>
<keyword evidence="2" id="KW-0732">Signal</keyword>
<proteinExistence type="predicted"/>
<feature type="chain" id="PRO_5041663333" evidence="2">
    <location>
        <begin position="45"/>
        <end position="260"/>
    </location>
</feature>
<dbReference type="EMBL" id="JABXJJ020000007">
    <property type="protein sequence ID" value="MDI5969027.1"/>
    <property type="molecule type" value="Genomic_DNA"/>
</dbReference>
<dbReference type="RefSeq" id="WP_271313627.1">
    <property type="nucleotide sequence ID" value="NZ_JABXJJ020000007.1"/>
</dbReference>
<sequence length="260" mass="25419">MNAPPAEPRTVCPPPPAGPRRPLTAPLALAGALLLAGCGHTASAAPAAGTLPSGGHLVIVTDNGVVLRPADGRRAAADRTVRSRWTRHGSTWVLDLACPAHPPAGAGCPRTPTVEVPAGTSVTVSARNAGVDAAGLTGSLDLTTVNGDVTVEKAGSAHATVRLTTRNGSVRATGLRAAHLGAATVNGDVVLGCSAAPGTVDATTTNGSVGVTVPPGGPGYTVGARTTNGRTDVTLPTAAAGSPRTMTLRTVNGDVTAGAA</sequence>
<dbReference type="InterPro" id="IPR025164">
    <property type="entry name" value="Toastrack_DUF4097"/>
</dbReference>
<accession>A0AA90K845</accession>
<feature type="compositionally biased region" description="Pro residues" evidence="1">
    <location>
        <begin position="1"/>
        <end position="19"/>
    </location>
</feature>
<organism evidence="4">
    <name type="scientific">Streptantibioticus silvisoli</name>
    <dbReference type="NCBI Taxonomy" id="2705255"/>
    <lineage>
        <taxon>Bacteria</taxon>
        <taxon>Bacillati</taxon>
        <taxon>Actinomycetota</taxon>
        <taxon>Actinomycetes</taxon>
        <taxon>Kitasatosporales</taxon>
        <taxon>Streptomycetaceae</taxon>
        <taxon>Streptantibioticus</taxon>
    </lineage>
</organism>
<dbReference type="AlphaFoldDB" id="A0AA90K845"/>
<feature type="domain" description="DUF4097" evidence="3">
    <location>
        <begin position="138"/>
        <end position="237"/>
    </location>
</feature>
<feature type="signal peptide" evidence="2">
    <location>
        <begin position="1"/>
        <end position="44"/>
    </location>
</feature>
<evidence type="ECO:0000256" key="2">
    <source>
        <dbReference type="SAM" id="SignalP"/>
    </source>
</evidence>
<dbReference type="Pfam" id="PF13349">
    <property type="entry name" value="DUF4097"/>
    <property type="match status" value="1"/>
</dbReference>
<comment type="caution">
    <text evidence="4">The sequence shown here is derived from an EMBL/GenBank/DDBJ whole genome shotgun (WGS) entry which is preliminary data.</text>
</comment>
<name>A0AA90K845_9ACTN</name>
<evidence type="ECO:0000256" key="1">
    <source>
        <dbReference type="SAM" id="MobiDB-lite"/>
    </source>
</evidence>
<reference evidence="4" key="1">
    <citation type="submission" date="2023-05" db="EMBL/GenBank/DDBJ databases">
        <title>Streptantibioticus silvisoli sp. nov., acidotolerant actinomycetes 1 from pine litter.</title>
        <authorList>
            <person name="Swiecimska M."/>
            <person name="Golinska P."/>
            <person name="Sangal V."/>
            <person name="Wachnowicz B."/>
            <person name="Goodfellow M."/>
        </authorList>
    </citation>
    <scope>NUCLEOTIDE SEQUENCE</scope>
    <source>
        <strain evidence="4">SL13</strain>
    </source>
</reference>
<gene>
    <name evidence="4" type="ORF">POF50_006650</name>
</gene>
<protein>
    <submittedName>
        <fullName evidence="4">DUF4097 family beta strand repeat-containing protein</fullName>
    </submittedName>
</protein>